<dbReference type="InterPro" id="IPR006116">
    <property type="entry name" value="NT_2-5OAS_ClassI-CCAase"/>
</dbReference>
<dbReference type="SUPFAM" id="SSF54236">
    <property type="entry name" value="Ubiquitin-like"/>
    <property type="match status" value="2"/>
</dbReference>
<evidence type="ECO:0000256" key="1">
    <source>
        <dbReference type="ARBA" id="ARBA00009526"/>
    </source>
</evidence>
<dbReference type="SMART" id="SM00213">
    <property type="entry name" value="UBQ"/>
    <property type="match status" value="2"/>
</dbReference>
<dbReference type="SUPFAM" id="SSF81301">
    <property type="entry name" value="Nucleotidyltransferase"/>
    <property type="match status" value="1"/>
</dbReference>
<evidence type="ECO:0000256" key="3">
    <source>
        <dbReference type="ARBA" id="ARBA00022859"/>
    </source>
</evidence>
<dbReference type="InterPro" id="IPR043519">
    <property type="entry name" value="NT_sf"/>
</dbReference>
<dbReference type="GO" id="GO:0003725">
    <property type="term" value="F:double-stranded RNA binding"/>
    <property type="evidence" value="ECO:0007669"/>
    <property type="project" value="TreeGrafter"/>
</dbReference>
<dbReference type="GO" id="GO:0016020">
    <property type="term" value="C:membrane"/>
    <property type="evidence" value="ECO:0007669"/>
    <property type="project" value="TreeGrafter"/>
</dbReference>
<protein>
    <submittedName>
        <fullName evidence="7">OASL</fullName>
    </submittedName>
</protein>
<evidence type="ECO:0000256" key="5">
    <source>
        <dbReference type="ARBA" id="ARBA00023118"/>
    </source>
</evidence>
<dbReference type="FunFam" id="3.10.20.90:FF:000205">
    <property type="entry name" value="2'-5'-oligoadenylate synthase-like protein 2"/>
    <property type="match status" value="1"/>
</dbReference>
<dbReference type="GO" id="GO:0045071">
    <property type="term" value="P:negative regulation of viral genome replication"/>
    <property type="evidence" value="ECO:0007669"/>
    <property type="project" value="TreeGrafter"/>
</dbReference>
<keyword evidence="5" id="KW-0051">Antiviral defense</keyword>
<dbReference type="Gene3D" id="3.30.460.10">
    <property type="entry name" value="Beta Polymerase, domain 2"/>
    <property type="match status" value="1"/>
</dbReference>
<dbReference type="PROSITE" id="PS00832">
    <property type="entry name" value="25A_SYNTH_1"/>
    <property type="match status" value="1"/>
</dbReference>
<dbReference type="CDD" id="cd01811">
    <property type="entry name" value="Ubl1_OASL"/>
    <property type="match status" value="1"/>
</dbReference>
<dbReference type="GO" id="GO:0016779">
    <property type="term" value="F:nucleotidyltransferase activity"/>
    <property type="evidence" value="ECO:0007669"/>
    <property type="project" value="InterPro"/>
</dbReference>
<dbReference type="SUPFAM" id="SSF81631">
    <property type="entry name" value="PAP/OAS1 substrate-binding domain"/>
    <property type="match status" value="1"/>
</dbReference>
<dbReference type="PROSITE" id="PS50053">
    <property type="entry name" value="UBIQUITIN_2"/>
    <property type="match status" value="3"/>
</dbReference>
<name>A0A212DAA4_CEREH</name>
<dbReference type="InterPro" id="IPR006117">
    <property type="entry name" value="2-5OAS_C_CS"/>
</dbReference>
<dbReference type="Proteomes" id="UP000242450">
    <property type="component" value="Chromosome 5"/>
</dbReference>
<organism evidence="7 8">
    <name type="scientific">Cervus elaphus hippelaphus</name>
    <name type="common">European red deer</name>
    <dbReference type="NCBI Taxonomy" id="46360"/>
    <lineage>
        <taxon>Eukaryota</taxon>
        <taxon>Metazoa</taxon>
        <taxon>Chordata</taxon>
        <taxon>Craniata</taxon>
        <taxon>Vertebrata</taxon>
        <taxon>Euteleostomi</taxon>
        <taxon>Mammalia</taxon>
        <taxon>Eutheria</taxon>
        <taxon>Laurasiatheria</taxon>
        <taxon>Artiodactyla</taxon>
        <taxon>Ruminantia</taxon>
        <taxon>Pecora</taxon>
        <taxon>Cervidae</taxon>
        <taxon>Cervinae</taxon>
        <taxon>Cervus</taxon>
    </lineage>
</organism>
<dbReference type="PROSITE" id="PS50152">
    <property type="entry name" value="25A_SYNTH_3"/>
    <property type="match status" value="1"/>
</dbReference>
<dbReference type="GO" id="GO:0051607">
    <property type="term" value="P:defense response to virus"/>
    <property type="evidence" value="ECO:0007669"/>
    <property type="project" value="UniProtKB-KW"/>
</dbReference>
<evidence type="ECO:0000256" key="4">
    <source>
        <dbReference type="ARBA" id="ARBA00022884"/>
    </source>
</evidence>
<proteinExistence type="inferred from homology"/>
<feature type="domain" description="Ubiquitin-like" evidence="6">
    <location>
        <begin position="317"/>
        <end position="390"/>
    </location>
</feature>
<evidence type="ECO:0000259" key="6">
    <source>
        <dbReference type="PROSITE" id="PS50053"/>
    </source>
</evidence>
<feature type="domain" description="Ubiquitin-like" evidence="6">
    <location>
        <begin position="468"/>
        <end position="516"/>
    </location>
</feature>
<feature type="domain" description="Ubiquitin-like" evidence="6">
    <location>
        <begin position="397"/>
        <end position="469"/>
    </location>
</feature>
<dbReference type="InterPro" id="IPR018952">
    <property type="entry name" value="2-5-oligoAdlate_synth_1_dom2/C"/>
</dbReference>
<dbReference type="InterPro" id="IPR000626">
    <property type="entry name" value="Ubiquitin-like_dom"/>
</dbReference>
<dbReference type="PANTHER" id="PTHR11258">
    <property type="entry name" value="2-5 OLIGOADENYLATE SYNTHETASE"/>
    <property type="match status" value="1"/>
</dbReference>
<reference evidence="7 8" key="1">
    <citation type="journal article" date="2018" name="Mol. Genet. Genomics">
        <title>The red deer Cervus elaphus genome CerEla1.0: sequencing, annotating, genes, and chromosomes.</title>
        <authorList>
            <person name="Bana N.A."/>
            <person name="Nyiri A."/>
            <person name="Nagy J."/>
            <person name="Frank K."/>
            <person name="Nagy T."/>
            <person name="Steger V."/>
            <person name="Schiller M."/>
            <person name="Lakatos P."/>
            <person name="Sugar L."/>
            <person name="Horn P."/>
            <person name="Barta E."/>
            <person name="Orosz L."/>
        </authorList>
    </citation>
    <scope>NUCLEOTIDE SEQUENCE [LARGE SCALE GENOMIC DNA]</scope>
    <source>
        <strain evidence="7">Hungarian</strain>
    </source>
</reference>
<dbReference type="EMBL" id="MKHE01000005">
    <property type="protein sequence ID" value="OWK15163.1"/>
    <property type="molecule type" value="Genomic_DNA"/>
</dbReference>
<dbReference type="Pfam" id="PF10421">
    <property type="entry name" value="OAS1_C"/>
    <property type="match status" value="1"/>
</dbReference>
<dbReference type="InterPro" id="IPR029071">
    <property type="entry name" value="Ubiquitin-like_domsf"/>
</dbReference>
<dbReference type="GO" id="GO:0045087">
    <property type="term" value="P:innate immune response"/>
    <property type="evidence" value="ECO:0007669"/>
    <property type="project" value="UniProtKB-KW"/>
</dbReference>
<dbReference type="GO" id="GO:0005654">
    <property type="term" value="C:nucleoplasm"/>
    <property type="evidence" value="ECO:0007669"/>
    <property type="project" value="TreeGrafter"/>
</dbReference>
<dbReference type="FunFam" id="1.10.1410.20:FF:000001">
    <property type="entry name" value="2'-5'-oligoadenylate synthetase 1"/>
    <property type="match status" value="1"/>
</dbReference>
<dbReference type="GO" id="GO:0005829">
    <property type="term" value="C:cytosol"/>
    <property type="evidence" value="ECO:0007669"/>
    <property type="project" value="TreeGrafter"/>
</dbReference>
<dbReference type="Gene3D" id="3.10.20.90">
    <property type="entry name" value="Phosphatidylinositol 3-kinase Catalytic Subunit, Chain A, domain 1"/>
    <property type="match status" value="2"/>
</dbReference>
<dbReference type="FunFam" id="3.30.460.10:FF:000007">
    <property type="entry name" value="2'-5'-oligoadenylate synthetase 1"/>
    <property type="match status" value="1"/>
</dbReference>
<dbReference type="Pfam" id="PF00240">
    <property type="entry name" value="ubiquitin"/>
    <property type="match status" value="1"/>
</dbReference>
<sequence>MAVPLELFNTPASSLNSFVAQCQHNIKEWEEGVVKAVRTVQKFLRKQHFQGDHGLDQKVLKVIQVGSFGNGTALRNLVEVELVMFLSSFSSFQKEASNYSHHEHVLSMLYKKLMDCPDLLHLQPQNLRLVHGVISAVAFTIRTWEVEEQVTVTIVPAYRVLRSSVPNFQPSPEVYVRLIEACPILGHFSPSFSELQRNFVKYKPTKLKSLLRLVKHWYLELPPMYALELLTIYAWETGTKESERFRLDKGLVTVLQLLIEYQRLCIYWTKYYTLQNPIIEDFVRNQLKEKRPIILDPADPTYNVATGYRWDIFARDVKVTVEQWGHVDFTIQVNPYESIQEFKEKIQCKLESSAPQRLSFQEPGGERQVLRNSSSLADYSIFSDTRVSLLQTFPPQMQVFVKSHSGGSHTYAIYGSSLVLDLKRQIEGREGLLRKKQQLEFQGQVLQDECSLSCYGVRDSTTLILDLKRQIEGREGLLRKKQQLELQGQVLQDECSLSCYGVRDSTTLILSIKTVG</sequence>
<keyword evidence="2" id="KW-0399">Innate immunity</keyword>
<dbReference type="PANTHER" id="PTHR11258:SF16">
    <property type="entry name" value="2'-5'-OLIGOADENYLATE SYNTHASE-LIKE PROTEIN"/>
    <property type="match status" value="1"/>
</dbReference>
<dbReference type="CDD" id="cd05400">
    <property type="entry name" value="NT_2-5OAS_ClassI-CCAase"/>
    <property type="match status" value="1"/>
</dbReference>
<evidence type="ECO:0000313" key="7">
    <source>
        <dbReference type="EMBL" id="OWK15163.1"/>
    </source>
</evidence>
<keyword evidence="4" id="KW-0694">RNA-binding</keyword>
<evidence type="ECO:0000313" key="8">
    <source>
        <dbReference type="Proteomes" id="UP000242450"/>
    </source>
</evidence>
<gene>
    <name evidence="7" type="ORF">Celaphus_00000224</name>
</gene>
<keyword evidence="3" id="KW-0391">Immunity</keyword>
<dbReference type="Gene3D" id="1.10.1410.20">
    <property type="entry name" value="2'-5'-oligoadenylate synthetase 1, domain 2"/>
    <property type="match status" value="1"/>
</dbReference>
<comment type="caution">
    <text evidence="7">The sequence shown here is derived from an EMBL/GenBank/DDBJ whole genome shotgun (WGS) entry which is preliminary data.</text>
</comment>
<dbReference type="OrthoDB" id="1885901at2759"/>
<comment type="similarity">
    <text evidence="1">Belongs to the 2-5A synthase family.</text>
</comment>
<keyword evidence="8" id="KW-1185">Reference proteome</keyword>
<evidence type="ECO:0000256" key="2">
    <source>
        <dbReference type="ARBA" id="ARBA00022588"/>
    </source>
</evidence>
<dbReference type="CDD" id="cd17039">
    <property type="entry name" value="Ubl_ubiquitin_like"/>
    <property type="match status" value="1"/>
</dbReference>
<accession>A0A212DAA4</accession>
<dbReference type="PROSITE" id="PS00833">
    <property type="entry name" value="25A_SYNTH_2"/>
    <property type="match status" value="1"/>
</dbReference>
<dbReference type="AlphaFoldDB" id="A0A212DAA4"/>
<dbReference type="InterPro" id="IPR043518">
    <property type="entry name" value="2-5OAS_N_CS"/>
</dbReference>